<evidence type="ECO:0000256" key="8">
    <source>
        <dbReference type="ARBA" id="ARBA00022968"/>
    </source>
</evidence>
<dbReference type="InterPro" id="IPR016040">
    <property type="entry name" value="NAD(P)-bd_dom"/>
</dbReference>
<organism evidence="15 16">
    <name type="scientific">candidate division MSBL1 archaeon SCGC-AAA261G05</name>
    <dbReference type="NCBI Taxonomy" id="1698276"/>
    <lineage>
        <taxon>Archaea</taxon>
        <taxon>Methanobacteriati</taxon>
        <taxon>Methanobacteriota</taxon>
        <taxon>candidate division MSBL1</taxon>
    </lineage>
</organism>
<keyword evidence="13" id="KW-0456">Lyase</keyword>
<dbReference type="InterPro" id="IPR044516">
    <property type="entry name" value="UXS-like"/>
</dbReference>
<evidence type="ECO:0000256" key="10">
    <source>
        <dbReference type="ARBA" id="ARBA00023027"/>
    </source>
</evidence>
<protein>
    <recommendedName>
        <fullName evidence="5">UDP-glucuronate decarboxylase</fullName>
        <ecNumber evidence="5">4.1.1.35</ecNumber>
    </recommendedName>
</protein>
<dbReference type="Pfam" id="PF16363">
    <property type="entry name" value="GDP_Man_Dehyd"/>
    <property type="match status" value="1"/>
</dbReference>
<evidence type="ECO:0000256" key="5">
    <source>
        <dbReference type="ARBA" id="ARBA00012290"/>
    </source>
</evidence>
<dbReference type="GO" id="GO:0048040">
    <property type="term" value="F:UDP-glucuronate decarboxylase activity"/>
    <property type="evidence" value="ECO:0007669"/>
    <property type="project" value="UniProtKB-EC"/>
</dbReference>
<evidence type="ECO:0000256" key="6">
    <source>
        <dbReference type="ARBA" id="ARBA00022692"/>
    </source>
</evidence>
<dbReference type="Proteomes" id="UP000070405">
    <property type="component" value="Unassembled WGS sequence"/>
</dbReference>
<evidence type="ECO:0000256" key="1">
    <source>
        <dbReference type="ARBA" id="ARBA00001911"/>
    </source>
</evidence>
<comment type="subcellular location">
    <subcellularLocation>
        <location evidence="2">Golgi apparatus</location>
        <location evidence="2">Golgi stack membrane</location>
        <topology evidence="2">Single-pass type II membrane protein</topology>
    </subcellularLocation>
</comment>
<evidence type="ECO:0000256" key="7">
    <source>
        <dbReference type="ARBA" id="ARBA00022793"/>
    </source>
</evidence>
<evidence type="ECO:0000313" key="16">
    <source>
        <dbReference type="Proteomes" id="UP000070405"/>
    </source>
</evidence>
<name>A0A133V9T5_9EURY</name>
<evidence type="ECO:0000256" key="13">
    <source>
        <dbReference type="ARBA" id="ARBA00023239"/>
    </source>
</evidence>
<keyword evidence="7" id="KW-0210">Decarboxylase</keyword>
<evidence type="ECO:0000256" key="2">
    <source>
        <dbReference type="ARBA" id="ARBA00004447"/>
    </source>
</evidence>
<dbReference type="GO" id="GO:0070403">
    <property type="term" value="F:NAD+ binding"/>
    <property type="evidence" value="ECO:0007669"/>
    <property type="project" value="InterPro"/>
</dbReference>
<feature type="non-terminal residue" evidence="15">
    <location>
        <position position="1"/>
    </location>
</feature>
<evidence type="ECO:0000313" key="15">
    <source>
        <dbReference type="EMBL" id="KXB03212.1"/>
    </source>
</evidence>
<reference evidence="15 16" key="1">
    <citation type="journal article" date="2016" name="Sci. Rep.">
        <title>Metabolic traits of an uncultured archaeal lineage -MSBL1- from brine pools of the Red Sea.</title>
        <authorList>
            <person name="Mwirichia R."/>
            <person name="Alam I."/>
            <person name="Rashid M."/>
            <person name="Vinu M."/>
            <person name="Ba-Alawi W."/>
            <person name="Anthony Kamau A."/>
            <person name="Kamanda Ngugi D."/>
            <person name="Goker M."/>
            <person name="Klenk H.P."/>
            <person name="Bajic V."/>
            <person name="Stingl U."/>
        </authorList>
    </citation>
    <scope>NUCLEOTIDE SEQUENCE [LARGE SCALE GENOMIC DNA]</scope>
    <source>
        <strain evidence="15">SCGC-AAA261G05</strain>
    </source>
</reference>
<dbReference type="PRINTS" id="PR01713">
    <property type="entry name" value="NUCEPIMERASE"/>
</dbReference>
<keyword evidence="11" id="KW-0333">Golgi apparatus</keyword>
<keyword evidence="9" id="KW-1133">Transmembrane helix</keyword>
<keyword evidence="12" id="KW-0472">Membrane</keyword>
<evidence type="ECO:0000256" key="3">
    <source>
        <dbReference type="ARBA" id="ARBA00005100"/>
    </source>
</evidence>
<dbReference type="GO" id="GO:0042732">
    <property type="term" value="P:D-xylose metabolic process"/>
    <property type="evidence" value="ECO:0007669"/>
    <property type="project" value="InterPro"/>
</dbReference>
<dbReference type="Gene3D" id="3.40.50.720">
    <property type="entry name" value="NAD(P)-binding Rossmann-like Domain"/>
    <property type="match status" value="1"/>
</dbReference>
<dbReference type="Gene3D" id="3.90.25.10">
    <property type="entry name" value="UDP-galactose 4-epimerase, domain 1"/>
    <property type="match status" value="1"/>
</dbReference>
<gene>
    <name evidence="15" type="ORF">AKJ47_02650</name>
</gene>
<feature type="domain" description="NAD(P)-binding" evidence="14">
    <location>
        <begin position="4"/>
        <end position="107"/>
    </location>
</feature>
<evidence type="ECO:0000256" key="4">
    <source>
        <dbReference type="ARBA" id="ARBA00007505"/>
    </source>
</evidence>
<comment type="caution">
    <text evidence="15">The sequence shown here is derived from an EMBL/GenBank/DDBJ whole genome shotgun (WGS) entry which is preliminary data.</text>
</comment>
<sequence length="111" mass="12376">KEDEKPLIYGDGEQTRDFTHVSDVVDACLKAAEADLGCETINVGTGRATTFNQIVELLNQELGKSIKPEHVENPIPNYVHHTQADITKARELLDYEPSVSLEEGIKMLRIN</sequence>
<evidence type="ECO:0000256" key="9">
    <source>
        <dbReference type="ARBA" id="ARBA00022989"/>
    </source>
</evidence>
<comment type="cofactor">
    <cofactor evidence="1">
        <name>NAD(+)</name>
        <dbReference type="ChEBI" id="CHEBI:57540"/>
    </cofactor>
</comment>
<dbReference type="AlphaFoldDB" id="A0A133V9T5"/>
<dbReference type="GO" id="GO:0005737">
    <property type="term" value="C:cytoplasm"/>
    <property type="evidence" value="ECO:0007669"/>
    <property type="project" value="TreeGrafter"/>
</dbReference>
<dbReference type="SUPFAM" id="SSF51735">
    <property type="entry name" value="NAD(P)-binding Rossmann-fold domains"/>
    <property type="match status" value="1"/>
</dbReference>
<keyword evidence="6" id="KW-0812">Transmembrane</keyword>
<dbReference type="PANTHER" id="PTHR43078">
    <property type="entry name" value="UDP-GLUCURONIC ACID DECARBOXYLASE-RELATED"/>
    <property type="match status" value="1"/>
</dbReference>
<proteinExistence type="inferred from homology"/>
<keyword evidence="10" id="KW-0520">NAD</keyword>
<comment type="pathway">
    <text evidence="3">Nucleotide-sugar biosynthesis; UDP-alpha-D-xylose biosynthesis; UDP-alpha-D-xylose from UDP-alpha-D-glucuronate: step 1/1.</text>
</comment>
<accession>A0A133V9T5</accession>
<keyword evidence="16" id="KW-1185">Reference proteome</keyword>
<dbReference type="EC" id="4.1.1.35" evidence="5"/>
<evidence type="ECO:0000259" key="14">
    <source>
        <dbReference type="Pfam" id="PF16363"/>
    </source>
</evidence>
<keyword evidence="8" id="KW-0735">Signal-anchor</keyword>
<dbReference type="PANTHER" id="PTHR43078:SF6">
    <property type="entry name" value="UDP-GLUCURONIC ACID DECARBOXYLASE 1"/>
    <property type="match status" value="1"/>
</dbReference>
<evidence type="ECO:0000256" key="11">
    <source>
        <dbReference type="ARBA" id="ARBA00023034"/>
    </source>
</evidence>
<dbReference type="InterPro" id="IPR036291">
    <property type="entry name" value="NAD(P)-bd_dom_sf"/>
</dbReference>
<dbReference type="PATRIC" id="fig|1698276.3.peg.441"/>
<comment type="similarity">
    <text evidence="4">Belongs to the NAD(P)-dependent epimerase/dehydratase family. UDP-glucuronic acid decarboxylase subfamily.</text>
</comment>
<evidence type="ECO:0000256" key="12">
    <source>
        <dbReference type="ARBA" id="ARBA00023136"/>
    </source>
</evidence>
<dbReference type="EMBL" id="LHYA01000036">
    <property type="protein sequence ID" value="KXB03212.1"/>
    <property type="molecule type" value="Genomic_DNA"/>
</dbReference>